<keyword evidence="6 13" id="KW-0227">DNA damage</keyword>
<comment type="subunit">
    <text evidence="13">Homodimer which binds Holliday junction (HJ) DNA. The HJ becomes 2-fold symmetrical on binding to RuvC with unstacked arms; it has a different conformation from HJ DNA in complex with RuvA. In the full resolvosome a probable DNA-RuvA(4)-RuvB(12)-RuvC(2) complex forms which resolves the HJ.</text>
</comment>
<keyword evidence="5 13" id="KW-0255">Endonuclease</keyword>
<dbReference type="InterPro" id="IPR020563">
    <property type="entry name" value="X-over_junc_endoDNase_Mg_BS"/>
</dbReference>
<dbReference type="InterPro" id="IPR002176">
    <property type="entry name" value="X-over_junc_endoDNase_RuvC"/>
</dbReference>
<evidence type="ECO:0000256" key="2">
    <source>
        <dbReference type="ARBA" id="ARBA00022490"/>
    </source>
</evidence>
<evidence type="ECO:0000256" key="5">
    <source>
        <dbReference type="ARBA" id="ARBA00022759"/>
    </source>
</evidence>
<name>A0A937X532_9BACT</name>
<dbReference type="GO" id="GO:0048476">
    <property type="term" value="C:Holliday junction resolvase complex"/>
    <property type="evidence" value="ECO:0007669"/>
    <property type="project" value="UniProtKB-UniRule"/>
</dbReference>
<evidence type="ECO:0000256" key="11">
    <source>
        <dbReference type="ARBA" id="ARBA00023204"/>
    </source>
</evidence>
<dbReference type="PRINTS" id="PR00696">
    <property type="entry name" value="RSOLVASERUVC"/>
</dbReference>
<dbReference type="GO" id="GO:0006310">
    <property type="term" value="P:DNA recombination"/>
    <property type="evidence" value="ECO:0007669"/>
    <property type="project" value="UniProtKB-UniRule"/>
</dbReference>
<comment type="subcellular location">
    <subcellularLocation>
        <location evidence="13">Cytoplasm</location>
    </subcellularLocation>
</comment>
<reference evidence="15 16" key="1">
    <citation type="submission" date="2019-03" db="EMBL/GenBank/DDBJ databases">
        <title>Lake Tanganyika Metagenome-Assembled Genomes (MAGs).</title>
        <authorList>
            <person name="Tran P."/>
        </authorList>
    </citation>
    <scope>NUCLEOTIDE SEQUENCE [LARGE SCALE GENOMIC DNA]</scope>
    <source>
        <strain evidence="15">K_DeepCast_65m_m2_236</strain>
    </source>
</reference>
<keyword evidence="7 13" id="KW-0378">Hydrolase</keyword>
<feature type="binding site" evidence="13">
    <location>
        <position position="141"/>
    </location>
    <ligand>
        <name>Mg(2+)</name>
        <dbReference type="ChEBI" id="CHEBI:18420"/>
        <label>1</label>
    </ligand>
</feature>
<evidence type="ECO:0000256" key="7">
    <source>
        <dbReference type="ARBA" id="ARBA00022801"/>
    </source>
</evidence>
<dbReference type="GO" id="GO:0005737">
    <property type="term" value="C:cytoplasm"/>
    <property type="evidence" value="ECO:0007669"/>
    <property type="project" value="UniProtKB-SubCell"/>
</dbReference>
<organism evidence="15 16">
    <name type="scientific">Candidatus Tanganyikabacteria bacterium</name>
    <dbReference type="NCBI Taxonomy" id="2961651"/>
    <lineage>
        <taxon>Bacteria</taxon>
        <taxon>Bacillati</taxon>
        <taxon>Candidatus Sericytochromatia</taxon>
        <taxon>Candidatus Tanganyikabacteria</taxon>
    </lineage>
</organism>
<evidence type="ECO:0000256" key="10">
    <source>
        <dbReference type="ARBA" id="ARBA00023172"/>
    </source>
</evidence>
<dbReference type="EMBL" id="VGJX01000189">
    <property type="protein sequence ID" value="MBM3274350.1"/>
    <property type="molecule type" value="Genomic_DNA"/>
</dbReference>
<dbReference type="SUPFAM" id="SSF53098">
    <property type="entry name" value="Ribonuclease H-like"/>
    <property type="match status" value="1"/>
</dbReference>
<dbReference type="HAMAP" id="MF_00034">
    <property type="entry name" value="RuvC"/>
    <property type="match status" value="1"/>
</dbReference>
<comment type="function">
    <text evidence="13">The RuvA-RuvB-RuvC complex processes Holliday junction (HJ) DNA during genetic recombination and DNA repair. Endonuclease that resolves HJ intermediates. Cleaves cruciform DNA by making single-stranded nicks across the HJ at symmetrical positions within the homologous arms, yielding a 5'-phosphate and a 3'-hydroxyl group; requires a central core of homology in the junction. The consensus cleavage sequence is 5'-(A/T)TT(C/G)-3'. Cleavage occurs on the 3'-side of the TT dinucleotide at the point of strand exchange. HJ branch migration catalyzed by RuvA-RuvB allows RuvC to scan DNA until it finds its consensus sequence, where it cleaves and resolves the cruciform DNA.</text>
</comment>
<evidence type="ECO:0000313" key="15">
    <source>
        <dbReference type="EMBL" id="MBM3274350.1"/>
    </source>
</evidence>
<feature type="active site" evidence="13">
    <location>
        <position position="68"/>
    </location>
</feature>
<dbReference type="GO" id="GO:0008821">
    <property type="term" value="F:crossover junction DNA endonuclease activity"/>
    <property type="evidence" value="ECO:0007669"/>
    <property type="project" value="UniProtKB-UniRule"/>
</dbReference>
<comment type="catalytic activity">
    <reaction evidence="12 13">
        <text>Endonucleolytic cleavage at a junction such as a reciprocal single-stranded crossover between two homologous DNA duplexes (Holliday junction).</text>
        <dbReference type="EC" id="3.1.21.10"/>
    </reaction>
</comment>
<dbReference type="Gene3D" id="3.30.420.10">
    <property type="entry name" value="Ribonuclease H-like superfamily/Ribonuclease H"/>
    <property type="match status" value="1"/>
</dbReference>
<comment type="caution">
    <text evidence="15">The sequence shown here is derived from an EMBL/GenBank/DDBJ whole genome shotgun (WGS) entry which is preliminary data.</text>
</comment>
<keyword evidence="8 13" id="KW-0460">Magnesium</keyword>
<accession>A0A937X532</accession>
<feature type="active site" evidence="13">
    <location>
        <position position="141"/>
    </location>
</feature>
<dbReference type="GO" id="GO:0000287">
    <property type="term" value="F:magnesium ion binding"/>
    <property type="evidence" value="ECO:0007669"/>
    <property type="project" value="UniProtKB-UniRule"/>
</dbReference>
<dbReference type="PROSITE" id="PS01321">
    <property type="entry name" value="RUVC"/>
    <property type="match status" value="1"/>
</dbReference>
<evidence type="ECO:0000256" key="3">
    <source>
        <dbReference type="ARBA" id="ARBA00022722"/>
    </source>
</evidence>
<evidence type="ECO:0000313" key="16">
    <source>
        <dbReference type="Proteomes" id="UP000703893"/>
    </source>
</evidence>
<evidence type="ECO:0000256" key="9">
    <source>
        <dbReference type="ARBA" id="ARBA00023125"/>
    </source>
</evidence>
<comment type="similarity">
    <text evidence="1 13">Belongs to the RuvC family.</text>
</comment>
<evidence type="ECO:0000256" key="13">
    <source>
        <dbReference type="HAMAP-Rule" id="MF_00034"/>
    </source>
</evidence>
<dbReference type="Pfam" id="PF02075">
    <property type="entry name" value="RuvC"/>
    <property type="match status" value="1"/>
</dbReference>
<keyword evidence="4 13" id="KW-0479">Metal-binding</keyword>
<dbReference type="PANTHER" id="PTHR30194:SF3">
    <property type="entry name" value="CROSSOVER JUNCTION ENDODEOXYRIBONUCLEASE RUVC"/>
    <property type="match status" value="1"/>
</dbReference>
<evidence type="ECO:0000256" key="1">
    <source>
        <dbReference type="ARBA" id="ARBA00009518"/>
    </source>
</evidence>
<keyword evidence="10 13" id="KW-0233">DNA recombination</keyword>
<feature type="binding site" evidence="13">
    <location>
        <position position="68"/>
    </location>
    <ligand>
        <name>Mg(2+)</name>
        <dbReference type="ChEBI" id="CHEBI:18420"/>
        <label>2</label>
    </ligand>
</feature>
<dbReference type="GO" id="GO:0006281">
    <property type="term" value="P:DNA repair"/>
    <property type="evidence" value="ECO:0007669"/>
    <property type="project" value="UniProtKB-UniRule"/>
</dbReference>
<evidence type="ECO:0000256" key="8">
    <source>
        <dbReference type="ARBA" id="ARBA00022842"/>
    </source>
</evidence>
<dbReference type="EC" id="3.1.21.10" evidence="13 14"/>
<dbReference type="InterPro" id="IPR036397">
    <property type="entry name" value="RNaseH_sf"/>
</dbReference>
<keyword evidence="2 13" id="KW-0963">Cytoplasm</keyword>
<protein>
    <recommendedName>
        <fullName evidence="13 14">Crossover junction endodeoxyribonuclease RuvC</fullName>
        <ecNumber evidence="13 14">3.1.21.10</ecNumber>
    </recommendedName>
    <alternativeName>
        <fullName evidence="13">Holliday junction nuclease RuvC</fullName>
    </alternativeName>
    <alternativeName>
        <fullName evidence="13">Holliday junction resolvase RuvC</fullName>
    </alternativeName>
</protein>
<feature type="active site" evidence="13">
    <location>
        <position position="7"/>
    </location>
</feature>
<dbReference type="NCBIfam" id="TIGR00228">
    <property type="entry name" value="ruvC"/>
    <property type="match status" value="1"/>
</dbReference>
<evidence type="ECO:0000256" key="6">
    <source>
        <dbReference type="ARBA" id="ARBA00022763"/>
    </source>
</evidence>
<dbReference type="Proteomes" id="UP000703893">
    <property type="component" value="Unassembled WGS sequence"/>
</dbReference>
<comment type="cofactor">
    <cofactor evidence="13">
        <name>Mg(2+)</name>
        <dbReference type="ChEBI" id="CHEBI:18420"/>
    </cofactor>
    <text evidence="13">Binds 2 Mg(2+) ion per subunit.</text>
</comment>
<proteinExistence type="inferred from homology"/>
<dbReference type="FunFam" id="3.30.420.10:FF:000002">
    <property type="entry name" value="Crossover junction endodeoxyribonuclease RuvC"/>
    <property type="match status" value="1"/>
</dbReference>
<keyword evidence="11 13" id="KW-0234">DNA repair</keyword>
<dbReference type="InterPro" id="IPR012337">
    <property type="entry name" value="RNaseH-like_sf"/>
</dbReference>
<dbReference type="GO" id="GO:0003677">
    <property type="term" value="F:DNA binding"/>
    <property type="evidence" value="ECO:0007669"/>
    <property type="project" value="UniProtKB-KW"/>
</dbReference>
<dbReference type="PANTHER" id="PTHR30194">
    <property type="entry name" value="CROSSOVER JUNCTION ENDODEOXYRIBONUCLEASE RUVC"/>
    <property type="match status" value="1"/>
</dbReference>
<evidence type="ECO:0000256" key="4">
    <source>
        <dbReference type="ARBA" id="ARBA00022723"/>
    </source>
</evidence>
<dbReference type="NCBIfam" id="NF000711">
    <property type="entry name" value="PRK00039.2-1"/>
    <property type="match status" value="1"/>
</dbReference>
<evidence type="ECO:0000256" key="14">
    <source>
        <dbReference type="NCBIfam" id="TIGR00228"/>
    </source>
</evidence>
<keyword evidence="9 13" id="KW-0238">DNA-binding</keyword>
<sequence>MRILGVDPGTATVGYGLVDAGVDWQARIVTAGVITTSKALTLQHRLHEIHTDLSALIAQYRPDCVAVEELFFVRNITNGIGVAMSRGVILLAAAQAGLEVAGYVPMVVKQTVVGHGRAEKREVQETVRDLLALDRLPKPDDAADGLAIALCHLRHLEVGDALAATI</sequence>
<dbReference type="AlphaFoldDB" id="A0A937X532"/>
<evidence type="ECO:0000256" key="12">
    <source>
        <dbReference type="ARBA" id="ARBA00029354"/>
    </source>
</evidence>
<dbReference type="CDD" id="cd16962">
    <property type="entry name" value="RuvC"/>
    <property type="match status" value="1"/>
</dbReference>
<feature type="binding site" evidence="13">
    <location>
        <position position="7"/>
    </location>
    <ligand>
        <name>Mg(2+)</name>
        <dbReference type="ChEBI" id="CHEBI:18420"/>
        <label>1</label>
    </ligand>
</feature>
<keyword evidence="3 13" id="KW-0540">Nuclease</keyword>
<gene>
    <name evidence="13 15" type="primary">ruvC</name>
    <name evidence="15" type="ORF">FJZ00_04315</name>
</gene>